<keyword evidence="2" id="KW-0560">Oxidoreductase</keyword>
<evidence type="ECO:0000256" key="1">
    <source>
        <dbReference type="ARBA" id="ARBA00006484"/>
    </source>
</evidence>
<dbReference type="Gene3D" id="3.40.50.720">
    <property type="entry name" value="NAD(P)-binding Rossmann-like Domain"/>
    <property type="match status" value="1"/>
</dbReference>
<dbReference type="InterPro" id="IPR036291">
    <property type="entry name" value="NAD(P)-bd_dom_sf"/>
</dbReference>
<comment type="similarity">
    <text evidence="1 3">Belongs to the short-chain dehydrogenases/reductases (SDR) family.</text>
</comment>
<dbReference type="AlphaFoldDB" id="A0A4P9ZD82"/>
<proteinExistence type="inferred from homology"/>
<dbReference type="EMBL" id="ML004450">
    <property type="protein sequence ID" value="RKP30875.1"/>
    <property type="molecule type" value="Genomic_DNA"/>
</dbReference>
<dbReference type="Proteomes" id="UP000268321">
    <property type="component" value="Unassembled WGS sequence"/>
</dbReference>
<gene>
    <name evidence="4" type="ORF">METBISCDRAFT_15192</name>
</gene>
<organism evidence="4 5">
    <name type="scientific">Metschnikowia bicuspidata</name>
    <dbReference type="NCBI Taxonomy" id="27322"/>
    <lineage>
        <taxon>Eukaryota</taxon>
        <taxon>Fungi</taxon>
        <taxon>Dikarya</taxon>
        <taxon>Ascomycota</taxon>
        <taxon>Saccharomycotina</taxon>
        <taxon>Pichiomycetes</taxon>
        <taxon>Metschnikowiaceae</taxon>
        <taxon>Metschnikowia</taxon>
    </lineage>
</organism>
<dbReference type="OrthoDB" id="10253736at2759"/>
<sequence length="332" mass="35888">MRQVAYPLTGHNFNPLKDIVVITGGSNGLGKELVRLLKMRNARVAILDVVPLEEATADSNVRFYECDVSDVNQLLACHDQILKDFGAPTILINNAGVNTAGTILETSFSAIENVIKINLLLSFYTTKIFLPEMLERKRGYIVTISSVLGYLSPTHFGAYGASKSGLMAFHESLTYEMGCPLLSTSGIKTLLVCPGQMDTEMFLNVRTPLNMLAPKLSLEAVAAKIIRALETGARGELRLPLYTKLVPLLRAAPCCVVGLFRFVSQMDNLAKQSVEAQRASPLNQIRGTEKLFPQVNIAVPITINPELAVPATPDIKTGAASSTAVGNPTASR</sequence>
<keyword evidence="5" id="KW-1185">Reference proteome</keyword>
<dbReference type="PANTHER" id="PTHR24322:SF736">
    <property type="entry name" value="RETINOL DEHYDROGENASE 10"/>
    <property type="match status" value="1"/>
</dbReference>
<dbReference type="PRINTS" id="PR00080">
    <property type="entry name" value="SDRFAMILY"/>
</dbReference>
<evidence type="ECO:0000313" key="4">
    <source>
        <dbReference type="EMBL" id="RKP30875.1"/>
    </source>
</evidence>
<evidence type="ECO:0000256" key="3">
    <source>
        <dbReference type="RuleBase" id="RU000363"/>
    </source>
</evidence>
<dbReference type="Pfam" id="PF00106">
    <property type="entry name" value="adh_short"/>
    <property type="match status" value="1"/>
</dbReference>
<reference evidence="5" key="1">
    <citation type="journal article" date="2018" name="Nat. Microbiol.">
        <title>Leveraging single-cell genomics to expand the fungal tree of life.</title>
        <authorList>
            <person name="Ahrendt S.R."/>
            <person name="Quandt C.A."/>
            <person name="Ciobanu D."/>
            <person name="Clum A."/>
            <person name="Salamov A."/>
            <person name="Andreopoulos B."/>
            <person name="Cheng J.F."/>
            <person name="Woyke T."/>
            <person name="Pelin A."/>
            <person name="Henrissat B."/>
            <person name="Reynolds N.K."/>
            <person name="Benny G.L."/>
            <person name="Smith M.E."/>
            <person name="James T.Y."/>
            <person name="Grigoriev I.V."/>
        </authorList>
    </citation>
    <scope>NUCLEOTIDE SEQUENCE [LARGE SCALE GENOMIC DNA]</scope>
    <source>
        <strain evidence="5">Baker2002</strain>
    </source>
</reference>
<evidence type="ECO:0000256" key="2">
    <source>
        <dbReference type="ARBA" id="ARBA00023002"/>
    </source>
</evidence>
<evidence type="ECO:0000313" key="5">
    <source>
        <dbReference type="Proteomes" id="UP000268321"/>
    </source>
</evidence>
<protein>
    <submittedName>
        <fullName evidence="4">NAD(P)-binding protein</fullName>
    </submittedName>
</protein>
<accession>A0A4P9ZD82</accession>
<dbReference type="PRINTS" id="PR00081">
    <property type="entry name" value="GDHRDH"/>
</dbReference>
<dbReference type="SUPFAM" id="SSF51735">
    <property type="entry name" value="NAD(P)-binding Rossmann-fold domains"/>
    <property type="match status" value="1"/>
</dbReference>
<dbReference type="InterPro" id="IPR002347">
    <property type="entry name" value="SDR_fam"/>
</dbReference>
<dbReference type="CDD" id="cd05339">
    <property type="entry name" value="17beta-HSDXI-like_SDR_c"/>
    <property type="match status" value="1"/>
</dbReference>
<name>A0A4P9ZD82_9ASCO</name>
<dbReference type="PANTHER" id="PTHR24322">
    <property type="entry name" value="PKSB"/>
    <property type="match status" value="1"/>
</dbReference>
<dbReference type="GO" id="GO:0016616">
    <property type="term" value="F:oxidoreductase activity, acting on the CH-OH group of donors, NAD or NADP as acceptor"/>
    <property type="evidence" value="ECO:0007669"/>
    <property type="project" value="TreeGrafter"/>
</dbReference>